<name>A0A0F9PB07_9ZZZZ</name>
<reference evidence="1" key="1">
    <citation type="journal article" date="2015" name="Nature">
        <title>Complex archaea that bridge the gap between prokaryotes and eukaryotes.</title>
        <authorList>
            <person name="Spang A."/>
            <person name="Saw J.H."/>
            <person name="Jorgensen S.L."/>
            <person name="Zaremba-Niedzwiedzka K."/>
            <person name="Martijn J."/>
            <person name="Lind A.E."/>
            <person name="van Eijk R."/>
            <person name="Schleper C."/>
            <person name="Guy L."/>
            <person name="Ettema T.J."/>
        </authorList>
    </citation>
    <scope>NUCLEOTIDE SEQUENCE</scope>
</reference>
<gene>
    <name evidence="1" type="ORF">LCGC14_0922620</name>
</gene>
<proteinExistence type="predicted"/>
<dbReference type="AlphaFoldDB" id="A0A0F9PB07"/>
<accession>A0A0F9PB07</accession>
<protein>
    <submittedName>
        <fullName evidence="1">Uncharacterized protein</fullName>
    </submittedName>
</protein>
<organism evidence="1">
    <name type="scientific">marine sediment metagenome</name>
    <dbReference type="NCBI Taxonomy" id="412755"/>
    <lineage>
        <taxon>unclassified sequences</taxon>
        <taxon>metagenomes</taxon>
        <taxon>ecological metagenomes</taxon>
    </lineage>
</organism>
<dbReference type="EMBL" id="LAZR01003125">
    <property type="protein sequence ID" value="KKN21722.1"/>
    <property type="molecule type" value="Genomic_DNA"/>
</dbReference>
<comment type="caution">
    <text evidence="1">The sequence shown here is derived from an EMBL/GenBank/DDBJ whole genome shotgun (WGS) entry which is preliminary data.</text>
</comment>
<evidence type="ECO:0000313" key="1">
    <source>
        <dbReference type="EMBL" id="KKN21722.1"/>
    </source>
</evidence>
<sequence>MYTKGKWERKGNKIEAFGKGTIAVCPSPTTDRGVLEFIANAHLIAQAPRMYEALGTTLIHPQSAAVDTLSDTQCRAELKRVCDRIDHFKDIANETLAKAEERE</sequence>